<proteinExistence type="predicted"/>
<dbReference type="AlphaFoldDB" id="A0A1V4J401"/>
<sequence length="160" mass="17953">MEVHGGADIHPTDGGVPQAGTCGCFLKEAVTLWKAYAEASSWQELWPMERSQLWRGFLAEAVGPWGTHTGAVCEDRKGPMLEQFVHNCRLWEGPMLEKFMKDCFLWVGPHAGTGEDREEERVSEKMCDELIATLIPCPCNACREEVENSGMELIPGRREE</sequence>
<reference evidence="1 2" key="1">
    <citation type="submission" date="2016-02" db="EMBL/GenBank/DDBJ databases">
        <title>Band-tailed pigeon sequencing and assembly.</title>
        <authorList>
            <person name="Soares A.E."/>
            <person name="Novak B.J."/>
            <person name="Rice E.S."/>
            <person name="O'Connell B."/>
            <person name="Chang D."/>
            <person name="Weber S."/>
            <person name="Shapiro B."/>
        </authorList>
    </citation>
    <scope>NUCLEOTIDE SEQUENCE [LARGE SCALE GENOMIC DNA]</scope>
    <source>
        <strain evidence="1">BTP2013</strain>
        <tissue evidence="1">Blood</tissue>
    </source>
</reference>
<dbReference type="Proteomes" id="UP000190648">
    <property type="component" value="Unassembled WGS sequence"/>
</dbReference>
<evidence type="ECO:0000313" key="1">
    <source>
        <dbReference type="EMBL" id="OPJ66962.1"/>
    </source>
</evidence>
<dbReference type="OrthoDB" id="10574945at2759"/>
<gene>
    <name evidence="1" type="ORF">AV530_016912</name>
</gene>
<keyword evidence="2" id="KW-1185">Reference proteome</keyword>
<evidence type="ECO:0000313" key="2">
    <source>
        <dbReference type="Proteomes" id="UP000190648"/>
    </source>
</evidence>
<organism evidence="1 2">
    <name type="scientific">Patagioenas fasciata monilis</name>
    <dbReference type="NCBI Taxonomy" id="372326"/>
    <lineage>
        <taxon>Eukaryota</taxon>
        <taxon>Metazoa</taxon>
        <taxon>Chordata</taxon>
        <taxon>Craniata</taxon>
        <taxon>Vertebrata</taxon>
        <taxon>Euteleostomi</taxon>
        <taxon>Archelosauria</taxon>
        <taxon>Archosauria</taxon>
        <taxon>Dinosauria</taxon>
        <taxon>Saurischia</taxon>
        <taxon>Theropoda</taxon>
        <taxon>Coelurosauria</taxon>
        <taxon>Aves</taxon>
        <taxon>Neognathae</taxon>
        <taxon>Neoaves</taxon>
        <taxon>Columbimorphae</taxon>
        <taxon>Columbiformes</taxon>
        <taxon>Columbidae</taxon>
        <taxon>Patagioenas</taxon>
    </lineage>
</organism>
<comment type="caution">
    <text evidence="1">The sequence shown here is derived from an EMBL/GenBank/DDBJ whole genome shotgun (WGS) entry which is preliminary data.</text>
</comment>
<accession>A0A1V4J401</accession>
<protein>
    <submittedName>
        <fullName evidence="1">Uncharacterized protein</fullName>
    </submittedName>
</protein>
<name>A0A1V4J401_PATFA</name>
<dbReference type="EMBL" id="LSYS01009367">
    <property type="protein sequence ID" value="OPJ66962.1"/>
    <property type="molecule type" value="Genomic_DNA"/>
</dbReference>